<feature type="transmembrane region" description="Helical" evidence="11">
    <location>
        <begin position="112"/>
        <end position="136"/>
    </location>
</feature>
<evidence type="ECO:0000256" key="9">
    <source>
        <dbReference type="ARBA" id="ARBA00023136"/>
    </source>
</evidence>
<dbReference type="InterPro" id="IPR004031">
    <property type="entry name" value="PMP22/EMP/MP20/Claudin"/>
</dbReference>
<evidence type="ECO:0000256" key="6">
    <source>
        <dbReference type="ARBA" id="ARBA00022692"/>
    </source>
</evidence>
<dbReference type="Gene3D" id="1.20.140.150">
    <property type="match status" value="1"/>
</dbReference>
<protein>
    <recommendedName>
        <fullName evidence="13">Claudin</fullName>
    </recommendedName>
</protein>
<accession>A0A8C4MG80</accession>
<evidence type="ECO:0000256" key="2">
    <source>
        <dbReference type="ARBA" id="ARBA00004651"/>
    </source>
</evidence>
<proteinExistence type="inferred from homology"/>
<evidence type="ECO:0000256" key="4">
    <source>
        <dbReference type="ARBA" id="ARBA00022427"/>
    </source>
</evidence>
<evidence type="ECO:0000256" key="8">
    <source>
        <dbReference type="ARBA" id="ARBA00022989"/>
    </source>
</evidence>
<dbReference type="Ensembl" id="ENSEAST00005027101.1">
    <property type="protein sequence ID" value="ENSEASP00005024973.1"/>
    <property type="gene ID" value="ENSEASG00005016989.1"/>
</dbReference>
<keyword evidence="8 11" id="KW-1133">Transmembrane helix</keyword>
<evidence type="ECO:0000256" key="1">
    <source>
        <dbReference type="ARBA" id="ARBA00004435"/>
    </source>
</evidence>
<dbReference type="PRINTS" id="PR01077">
    <property type="entry name" value="CLAUDIN"/>
</dbReference>
<dbReference type="PROSITE" id="PS01346">
    <property type="entry name" value="CLAUDIN"/>
    <property type="match status" value="1"/>
</dbReference>
<sequence>MRTPVAMTVGMVFAPCGLLLNLTSTLTPGWRLVKGFLNQPVDVVLYQGLWDMCREQSSRERECGQPDDWGYFAAEPVRVARGLMVTSLAITALGLLLASLGVRCWQEEPRSALAGLSGLVLFAAGLFSLIPVSWYNHVLGDRAVLPAPSSPVTVQVSYSLVLGYLGSCLLLLGGFSLALSFAPWCEERCRRKAPSGGQRRSSISTVHVDWPEPALTPAIKYYSGGQHRPRPADLGAAGPAKVGFPMPRPPPKAHSDPEEDTLDGEKAADSHSASSCGWTGPCGFYYDCKTPLQQPAGNFEKPQVLEAHQGPHSEVMVERERVVPEVLPLQGWWVECLEFCGFTLYW</sequence>
<evidence type="ECO:0000256" key="3">
    <source>
        <dbReference type="ARBA" id="ARBA00008295"/>
    </source>
</evidence>
<name>A0A8C4MG80_EQUAS</name>
<feature type="transmembrane region" description="Helical" evidence="11">
    <location>
        <begin position="156"/>
        <end position="182"/>
    </location>
</feature>
<evidence type="ECO:0000256" key="10">
    <source>
        <dbReference type="SAM" id="MobiDB-lite"/>
    </source>
</evidence>
<dbReference type="AlphaFoldDB" id="A0A8C4MG80"/>
<comment type="similarity">
    <text evidence="3">Belongs to the claudin family.</text>
</comment>
<dbReference type="InterPro" id="IPR006187">
    <property type="entry name" value="Claudin"/>
</dbReference>
<feature type="region of interest" description="Disordered" evidence="10">
    <location>
        <begin position="221"/>
        <end position="275"/>
    </location>
</feature>
<dbReference type="GO" id="GO:0005198">
    <property type="term" value="F:structural molecule activity"/>
    <property type="evidence" value="ECO:0007669"/>
    <property type="project" value="InterPro"/>
</dbReference>
<organism evidence="12">
    <name type="scientific">Equus asinus asinus</name>
    <dbReference type="NCBI Taxonomy" id="83772"/>
    <lineage>
        <taxon>Eukaryota</taxon>
        <taxon>Metazoa</taxon>
        <taxon>Chordata</taxon>
        <taxon>Craniata</taxon>
        <taxon>Vertebrata</taxon>
        <taxon>Euteleostomi</taxon>
        <taxon>Mammalia</taxon>
        <taxon>Eutheria</taxon>
        <taxon>Laurasiatheria</taxon>
        <taxon>Perissodactyla</taxon>
        <taxon>Equidae</taxon>
        <taxon>Equus</taxon>
    </lineage>
</organism>
<dbReference type="Pfam" id="PF00822">
    <property type="entry name" value="PMP22_Claudin"/>
    <property type="match status" value="1"/>
</dbReference>
<dbReference type="GO" id="GO:0005886">
    <property type="term" value="C:plasma membrane"/>
    <property type="evidence" value="ECO:0007669"/>
    <property type="project" value="UniProtKB-SubCell"/>
</dbReference>
<reference evidence="12" key="1">
    <citation type="submission" date="2023-03" db="UniProtKB">
        <authorList>
            <consortium name="Ensembl"/>
        </authorList>
    </citation>
    <scope>IDENTIFICATION</scope>
</reference>
<evidence type="ECO:0000313" key="12">
    <source>
        <dbReference type="Ensembl" id="ENSEASP00005024973.1"/>
    </source>
</evidence>
<keyword evidence="5" id="KW-1003">Cell membrane</keyword>
<keyword evidence="4" id="KW-0796">Tight junction</keyword>
<evidence type="ECO:0000256" key="5">
    <source>
        <dbReference type="ARBA" id="ARBA00022475"/>
    </source>
</evidence>
<dbReference type="PANTHER" id="PTHR12002">
    <property type="entry name" value="CLAUDIN"/>
    <property type="match status" value="1"/>
</dbReference>
<evidence type="ECO:0000256" key="11">
    <source>
        <dbReference type="SAM" id="Phobius"/>
    </source>
</evidence>
<feature type="transmembrane region" description="Helical" evidence="11">
    <location>
        <begin position="79"/>
        <end position="100"/>
    </location>
</feature>
<keyword evidence="9 11" id="KW-0472">Membrane</keyword>
<comment type="subcellular location">
    <subcellularLocation>
        <location evidence="1">Cell junction</location>
        <location evidence="1">Tight junction</location>
    </subcellularLocation>
    <subcellularLocation>
        <location evidence="2">Cell membrane</location>
        <topology evidence="2">Multi-pass membrane protein</topology>
    </subcellularLocation>
</comment>
<keyword evidence="6 11" id="KW-0812">Transmembrane</keyword>
<dbReference type="GO" id="GO:0005923">
    <property type="term" value="C:bicellular tight junction"/>
    <property type="evidence" value="ECO:0007669"/>
    <property type="project" value="UniProtKB-SubCell"/>
</dbReference>
<evidence type="ECO:0000256" key="7">
    <source>
        <dbReference type="ARBA" id="ARBA00022949"/>
    </source>
</evidence>
<evidence type="ECO:0008006" key="13">
    <source>
        <dbReference type="Google" id="ProtNLM"/>
    </source>
</evidence>
<dbReference type="InterPro" id="IPR017974">
    <property type="entry name" value="Claudin_CS"/>
</dbReference>
<keyword evidence="7" id="KW-0965">Cell junction</keyword>